<dbReference type="AlphaFoldDB" id="D3G1W1"/>
<keyword evidence="2" id="KW-1185">Reference proteome</keyword>
<keyword evidence="1" id="KW-0614">Plasmid</keyword>
<dbReference type="KEGG" id="bpf:BpOF4_21709"/>
<accession>D3G1W1</accession>
<sequence length="66" mass="7831">MATARSSASSDRRPEQVDLDIRAFRGFRYMEGIYKDQERLDVFDIEELMDKRRSAYSRRGGALRQR</sequence>
<reference evidence="1 2" key="1">
    <citation type="journal article" date="2011" name="Environ. Microbiol.">
        <title>Genome of alkaliphilic Bacillus pseudofirmus OF4 reveals adaptations that support the ability to grow in an external pH range from 7.5 to 11.4.</title>
        <authorList>
            <person name="Janto B."/>
            <person name="Ahmed A."/>
            <person name="Ito M."/>
            <person name="Liu J."/>
            <person name="Hicks D.B."/>
            <person name="Pagni S."/>
            <person name="Fackelmayer O.J."/>
            <person name="Smith T.A."/>
            <person name="Earl J."/>
            <person name="Elbourne L.D."/>
            <person name="Hassan K."/>
            <person name="Paulsen I.T."/>
            <person name="Kolsto A.B."/>
            <person name="Tourasse N.J."/>
            <person name="Ehrlich G.D."/>
            <person name="Boissy R."/>
            <person name="Ivey D.M."/>
            <person name="Li G."/>
            <person name="Xue Y."/>
            <person name="Ma Y."/>
            <person name="Hu F.Z."/>
            <person name="Krulwich T.A."/>
        </authorList>
    </citation>
    <scope>NUCLEOTIDE SEQUENCE [LARGE SCALE GENOMIC DNA]</scope>
    <source>
        <strain evidence="2">ATCC BAA-2126 / JCM 17055 / OF4</strain>
    </source>
</reference>
<geneLocation type="plasmid" evidence="1 2">
    <name>pBpOF4-02</name>
</geneLocation>
<dbReference type="EMBL" id="CP001880">
    <property type="protein sequence ID" value="ADC52337.1"/>
    <property type="molecule type" value="Genomic_DNA"/>
</dbReference>
<dbReference type="HOGENOM" id="CLU_2822193_0_0_9"/>
<protein>
    <submittedName>
        <fullName evidence="1">Uncharacterized protein</fullName>
    </submittedName>
</protein>
<dbReference type="Proteomes" id="UP000001544">
    <property type="component" value="Plasmid pBpOF4-02"/>
</dbReference>
<dbReference type="RefSeq" id="WP_012961242.1">
    <property type="nucleotide sequence ID" value="NC_013793.1"/>
</dbReference>
<evidence type="ECO:0000313" key="1">
    <source>
        <dbReference type="EMBL" id="ADC52337.1"/>
    </source>
</evidence>
<name>D3G1W1_ALKPO</name>
<organism evidence="1 2">
    <name type="scientific">Alkalihalophilus pseudofirmus (strain ATCC BAA-2126 / JCM 17055 / OF4)</name>
    <name type="common">Bacillus pseudofirmus</name>
    <dbReference type="NCBI Taxonomy" id="398511"/>
    <lineage>
        <taxon>Bacteria</taxon>
        <taxon>Bacillati</taxon>
        <taxon>Bacillota</taxon>
        <taxon>Bacilli</taxon>
        <taxon>Bacillales</taxon>
        <taxon>Bacillaceae</taxon>
        <taxon>Alkalihalophilus</taxon>
    </lineage>
</organism>
<proteinExistence type="predicted"/>
<gene>
    <name evidence="1" type="ordered locus">BpOF4_21709</name>
</gene>
<evidence type="ECO:0000313" key="2">
    <source>
        <dbReference type="Proteomes" id="UP000001544"/>
    </source>
</evidence>